<dbReference type="Proteomes" id="UP000068137">
    <property type="component" value="Chromosome"/>
</dbReference>
<organism evidence="14 16">
    <name type="scientific">Lawsonella clevelandensis</name>
    <dbReference type="NCBI Taxonomy" id="1528099"/>
    <lineage>
        <taxon>Bacteria</taxon>
        <taxon>Bacillati</taxon>
        <taxon>Actinomycetota</taxon>
        <taxon>Actinomycetes</taxon>
        <taxon>Mycobacteriales</taxon>
        <taxon>Lawsonellaceae</taxon>
        <taxon>Lawsonella</taxon>
    </lineage>
</organism>
<dbReference type="InterPro" id="IPR017926">
    <property type="entry name" value="GATASE"/>
</dbReference>
<evidence type="ECO:0000313" key="16">
    <source>
        <dbReference type="Proteomes" id="UP000068137"/>
    </source>
</evidence>
<evidence type="ECO:0000313" key="17">
    <source>
        <dbReference type="Proteomes" id="UP000324288"/>
    </source>
</evidence>
<dbReference type="Proteomes" id="UP000324288">
    <property type="component" value="Chromosome"/>
</dbReference>
<dbReference type="OrthoDB" id="9807137at2"/>
<evidence type="ECO:0000256" key="8">
    <source>
        <dbReference type="ARBA" id="ARBA00025299"/>
    </source>
</evidence>
<evidence type="ECO:0000256" key="3">
    <source>
        <dbReference type="ARBA" id="ARBA00022605"/>
    </source>
</evidence>
<dbReference type="STRING" id="1528099.AL705_07950"/>
<protein>
    <recommendedName>
        <fullName evidence="11">Imidazole glycerol phosphate synthase subunit HisH</fullName>
        <ecNumber evidence="11">4.3.2.10</ecNumber>
    </recommendedName>
    <alternativeName>
        <fullName evidence="11">IGP synthase glutaminase subunit</fullName>
        <ecNumber evidence="11">3.5.1.2</ecNumber>
    </alternativeName>
    <alternativeName>
        <fullName evidence="11">IGP synthase subunit HisH</fullName>
    </alternativeName>
    <alternativeName>
        <fullName evidence="11">ImGP synthase subunit HisH</fullName>
        <shortName evidence="11">IGPS subunit HisH</shortName>
    </alternativeName>
</protein>
<keyword evidence="7 11" id="KW-0456">Lyase</keyword>
<dbReference type="CDD" id="cd01748">
    <property type="entry name" value="GATase1_IGP_Synthase"/>
    <property type="match status" value="1"/>
</dbReference>
<dbReference type="PIRSF" id="PIRSF000495">
    <property type="entry name" value="Amidotransf_hisH"/>
    <property type="match status" value="1"/>
</dbReference>
<dbReference type="GO" id="GO:0005737">
    <property type="term" value="C:cytoplasm"/>
    <property type="evidence" value="ECO:0007669"/>
    <property type="project" value="UniProtKB-SubCell"/>
</dbReference>
<evidence type="ECO:0000256" key="1">
    <source>
        <dbReference type="ARBA" id="ARBA00005091"/>
    </source>
</evidence>
<comment type="subunit">
    <text evidence="2 11">Heterodimer of HisH and HisF.</text>
</comment>
<keyword evidence="4 11" id="KW-0378">Hydrolase</keyword>
<evidence type="ECO:0000256" key="11">
    <source>
        <dbReference type="HAMAP-Rule" id="MF_00278"/>
    </source>
</evidence>
<sequence length="225" mass="24315">MKPRVAVLDIGSGNLRSAEKALAYVGADTCVTSDPTIALNADGLVVPGVGAFGSCWQGLQRVKGDRVVGQRLAGSRPVLGICIGMQLMFEAGEEFPFTSEDNEADGLHRTDGMGEWPGVVKKLDAHVLPHMGWNTIEAAQGSLLFRGIDPDTRFYFVHSYAALDWEMEQDPTGLLTPARVSWSQHEQCRFIAAVENGPLSATQFHPEKSGDAGSELLKNWLSCLS</sequence>
<dbReference type="PATRIC" id="fig|1528099.3.peg.1568"/>
<comment type="pathway">
    <text evidence="1 11">Amino-acid biosynthesis; L-histidine biosynthesis; L-histidine from 5-phospho-alpha-D-ribose 1-diphosphate: step 5/9.</text>
</comment>
<dbReference type="GO" id="GO:0000107">
    <property type="term" value="F:imidazoleglycerol-phosphate synthase activity"/>
    <property type="evidence" value="ECO:0007669"/>
    <property type="project" value="UniProtKB-UniRule"/>
</dbReference>
<evidence type="ECO:0000256" key="10">
    <source>
        <dbReference type="ARBA" id="ARBA00049534"/>
    </source>
</evidence>
<feature type="active site" description="Nucleophile" evidence="11 12">
    <location>
        <position position="82"/>
    </location>
</feature>
<dbReference type="InterPro" id="IPR010139">
    <property type="entry name" value="Imidazole-glycPsynth_HisH"/>
</dbReference>
<evidence type="ECO:0000256" key="5">
    <source>
        <dbReference type="ARBA" id="ARBA00022962"/>
    </source>
</evidence>
<dbReference type="GO" id="GO:0000105">
    <property type="term" value="P:L-histidine biosynthetic process"/>
    <property type="evidence" value="ECO:0007669"/>
    <property type="project" value="UniProtKB-UniRule"/>
</dbReference>
<evidence type="ECO:0000313" key="15">
    <source>
        <dbReference type="EMBL" id="VHO01671.1"/>
    </source>
</evidence>
<dbReference type="SUPFAM" id="SSF52317">
    <property type="entry name" value="Class I glutamine amidotransferase-like"/>
    <property type="match status" value="1"/>
</dbReference>
<dbReference type="PANTHER" id="PTHR42701:SF1">
    <property type="entry name" value="IMIDAZOLE GLYCEROL PHOSPHATE SYNTHASE SUBUNIT HISH"/>
    <property type="match status" value="1"/>
</dbReference>
<evidence type="ECO:0000259" key="13">
    <source>
        <dbReference type="Pfam" id="PF00117"/>
    </source>
</evidence>
<dbReference type="GO" id="GO:0016829">
    <property type="term" value="F:lyase activity"/>
    <property type="evidence" value="ECO:0007669"/>
    <property type="project" value="UniProtKB-KW"/>
</dbReference>
<dbReference type="InterPro" id="IPR029062">
    <property type="entry name" value="Class_I_gatase-like"/>
</dbReference>
<feature type="active site" evidence="11 12">
    <location>
        <position position="207"/>
    </location>
</feature>
<proteinExistence type="inferred from homology"/>
<reference evidence="14" key="2">
    <citation type="journal article" date="2016" name="Int. J. Syst. Evol. Microbiol.">
        <title>Lawsonella clevelandensis gen. nov., sp. nov., a new member of the suborder Corynebacterineae isolated from human abscesses.</title>
        <authorList>
            <person name="Bell M.E."/>
            <person name="Bernard K.A."/>
            <person name="Harrington S.M."/>
            <person name="Patel N.B."/>
            <person name="Tucker T.A."/>
            <person name="Metcalfe M.G."/>
            <person name="McQuiston J.R."/>
        </authorList>
    </citation>
    <scope>NUCLEOTIDE SEQUENCE</scope>
    <source>
        <strain evidence="14">X1698</strain>
    </source>
</reference>
<reference evidence="14 16" key="1">
    <citation type="journal article" date="2015" name="Genome Announc.">
        <title>Complete Genome Sequences for Two Strains of a Novel Fastidious, Partially Acid-Fast, Gram-Positive Corynebacterineae Bacterium, Derived from Human Clinical Samples.</title>
        <authorList>
            <person name="Nicholson A.C."/>
            <person name="Bell M."/>
            <person name="Humrighouse B.W."/>
            <person name="McQuiston J.R."/>
        </authorList>
    </citation>
    <scope>NUCLEOTIDE SEQUENCE [LARGE SCALE GENOMIC DNA]</scope>
    <source>
        <strain evidence="14 16">X1698</strain>
    </source>
</reference>
<accession>A0A0M4MD26</accession>
<keyword evidence="17" id="KW-1185">Reference proteome</keyword>
<keyword evidence="3 11" id="KW-0028">Amino-acid biosynthesis</keyword>
<comment type="function">
    <text evidence="8 11">IGPS catalyzes the conversion of PRFAR and glutamine to IGP, AICAR and glutamate. The HisH subunit catalyzes the hydrolysis of glutamine to glutamate and ammonia as part of the synthesis of IGP and AICAR. The resulting ammonia molecule is channeled to the active site of HisF.</text>
</comment>
<evidence type="ECO:0000256" key="6">
    <source>
        <dbReference type="ARBA" id="ARBA00023102"/>
    </source>
</evidence>
<dbReference type="EC" id="4.3.2.10" evidence="11"/>
<feature type="active site" evidence="11 12">
    <location>
        <position position="205"/>
    </location>
</feature>
<comment type="catalytic activity">
    <reaction evidence="9 11">
        <text>5-[(5-phospho-1-deoxy-D-ribulos-1-ylimino)methylamino]-1-(5-phospho-beta-D-ribosyl)imidazole-4-carboxamide + L-glutamine = D-erythro-1-(imidazol-4-yl)glycerol 3-phosphate + 5-amino-1-(5-phospho-beta-D-ribosyl)imidazole-4-carboxamide + L-glutamate + H(+)</text>
        <dbReference type="Rhea" id="RHEA:24793"/>
        <dbReference type="ChEBI" id="CHEBI:15378"/>
        <dbReference type="ChEBI" id="CHEBI:29985"/>
        <dbReference type="ChEBI" id="CHEBI:58278"/>
        <dbReference type="ChEBI" id="CHEBI:58359"/>
        <dbReference type="ChEBI" id="CHEBI:58475"/>
        <dbReference type="ChEBI" id="CHEBI:58525"/>
        <dbReference type="EC" id="4.3.2.10"/>
    </reaction>
</comment>
<dbReference type="EMBL" id="LR584267">
    <property type="protein sequence ID" value="VHO01671.1"/>
    <property type="molecule type" value="Genomic_DNA"/>
</dbReference>
<dbReference type="EMBL" id="CP012390">
    <property type="protein sequence ID" value="ALE19462.1"/>
    <property type="molecule type" value="Genomic_DNA"/>
</dbReference>
<dbReference type="KEGG" id="cbq:AL705_07950"/>
<gene>
    <name evidence="11 15" type="primary">hisH</name>
    <name evidence="14" type="ORF">AL705_07950</name>
    <name evidence="15" type="ORF">LC603019_01600</name>
</gene>
<keyword evidence="5 11" id="KW-0315">Glutamine amidotransferase</keyword>
<feature type="domain" description="Glutamine amidotransferase" evidence="13">
    <location>
        <begin position="7"/>
        <end position="220"/>
    </location>
</feature>
<evidence type="ECO:0000256" key="12">
    <source>
        <dbReference type="PIRSR" id="PIRSR000495-1"/>
    </source>
</evidence>
<comment type="subcellular location">
    <subcellularLocation>
        <location evidence="11">Cytoplasm</location>
    </subcellularLocation>
</comment>
<reference evidence="15 17" key="3">
    <citation type="submission" date="2019-04" db="EMBL/GenBank/DDBJ databases">
        <authorList>
            <person name="Seth-Smith MB H."/>
            <person name="Seth-Smith H."/>
        </authorList>
    </citation>
    <scope>NUCLEOTIDE SEQUENCE [LARGE SCALE GENOMIC DNA]</scope>
    <source>
        <strain evidence="15">USB-603019</strain>
    </source>
</reference>
<dbReference type="PANTHER" id="PTHR42701">
    <property type="entry name" value="IMIDAZOLE GLYCEROL PHOSPHATE SYNTHASE SUBUNIT HISH"/>
    <property type="match status" value="1"/>
</dbReference>
<dbReference type="EC" id="3.5.1.2" evidence="11"/>
<keyword evidence="6 11" id="KW-0368">Histidine biosynthesis</keyword>
<dbReference type="GeneID" id="84895474"/>
<dbReference type="NCBIfam" id="TIGR01855">
    <property type="entry name" value="IMP_synth_hisH"/>
    <property type="match status" value="1"/>
</dbReference>
<dbReference type="PROSITE" id="PS51273">
    <property type="entry name" value="GATASE_TYPE_1"/>
    <property type="match status" value="1"/>
</dbReference>
<evidence type="ECO:0000256" key="9">
    <source>
        <dbReference type="ARBA" id="ARBA00047838"/>
    </source>
</evidence>
<dbReference type="AlphaFoldDB" id="A0A0M4MD26"/>
<evidence type="ECO:0000256" key="4">
    <source>
        <dbReference type="ARBA" id="ARBA00022801"/>
    </source>
</evidence>
<evidence type="ECO:0000256" key="2">
    <source>
        <dbReference type="ARBA" id="ARBA00011152"/>
    </source>
</evidence>
<dbReference type="GO" id="GO:0004359">
    <property type="term" value="F:glutaminase activity"/>
    <property type="evidence" value="ECO:0007669"/>
    <property type="project" value="UniProtKB-EC"/>
</dbReference>
<comment type="catalytic activity">
    <reaction evidence="10 11">
        <text>L-glutamine + H2O = L-glutamate + NH4(+)</text>
        <dbReference type="Rhea" id="RHEA:15889"/>
        <dbReference type="ChEBI" id="CHEBI:15377"/>
        <dbReference type="ChEBI" id="CHEBI:28938"/>
        <dbReference type="ChEBI" id="CHEBI:29985"/>
        <dbReference type="ChEBI" id="CHEBI:58359"/>
        <dbReference type="EC" id="3.5.1.2"/>
    </reaction>
</comment>
<dbReference type="Gene3D" id="3.40.50.880">
    <property type="match status" value="1"/>
</dbReference>
<dbReference type="Pfam" id="PF00117">
    <property type="entry name" value="GATase"/>
    <property type="match status" value="1"/>
</dbReference>
<dbReference type="HAMAP" id="MF_00278">
    <property type="entry name" value="HisH"/>
    <property type="match status" value="1"/>
</dbReference>
<dbReference type="UniPathway" id="UPA00031">
    <property type="reaction ID" value="UER00010"/>
</dbReference>
<evidence type="ECO:0000256" key="7">
    <source>
        <dbReference type="ARBA" id="ARBA00023239"/>
    </source>
</evidence>
<keyword evidence="11" id="KW-0963">Cytoplasm</keyword>
<dbReference type="RefSeq" id="WP_053962549.1">
    <property type="nucleotide sequence ID" value="NZ_CAJPTR010000014.1"/>
</dbReference>
<name>A0A0M4MD26_9ACTN</name>
<evidence type="ECO:0000313" key="14">
    <source>
        <dbReference type="EMBL" id="ALE19462.1"/>
    </source>
</evidence>